<protein>
    <recommendedName>
        <fullName evidence="8">Pirin</fullName>
    </recommendedName>
</protein>
<keyword evidence="2" id="KW-0408">Iron</keyword>
<proteinExistence type="inferred from homology"/>
<dbReference type="PIRSF" id="PIRSF006232">
    <property type="entry name" value="Pirin"/>
    <property type="match status" value="1"/>
</dbReference>
<feature type="binding site" evidence="2">
    <location>
        <position position="78"/>
    </location>
    <ligand>
        <name>Fe cation</name>
        <dbReference type="ChEBI" id="CHEBI:24875"/>
    </ligand>
</feature>
<dbReference type="InterPro" id="IPR008778">
    <property type="entry name" value="Pirin_C_dom"/>
</dbReference>
<evidence type="ECO:0000259" key="5">
    <source>
        <dbReference type="Pfam" id="PF05726"/>
    </source>
</evidence>
<dbReference type="InterPro" id="IPR003829">
    <property type="entry name" value="Pirin_N_dom"/>
</dbReference>
<dbReference type="GO" id="GO:0046872">
    <property type="term" value="F:metal ion binding"/>
    <property type="evidence" value="ECO:0007669"/>
    <property type="project" value="UniProtKB-KW"/>
</dbReference>
<reference evidence="7" key="1">
    <citation type="submission" date="2017-01" db="EMBL/GenBank/DDBJ databases">
        <authorList>
            <person name="Varghese N."/>
            <person name="Submissions S."/>
        </authorList>
    </citation>
    <scope>NUCLEOTIDE SEQUENCE [LARGE SCALE GENOMIC DNA]</scope>
    <source>
        <strain evidence="7">UM1</strain>
    </source>
</reference>
<organism evidence="6 7">
    <name type="scientific">Solilutibacter tolerans</name>
    <dbReference type="NCBI Taxonomy" id="1604334"/>
    <lineage>
        <taxon>Bacteria</taxon>
        <taxon>Pseudomonadati</taxon>
        <taxon>Pseudomonadota</taxon>
        <taxon>Gammaproteobacteria</taxon>
        <taxon>Lysobacterales</taxon>
        <taxon>Lysobacteraceae</taxon>
        <taxon>Solilutibacter</taxon>
    </lineage>
</organism>
<dbReference type="InterPro" id="IPR012093">
    <property type="entry name" value="Pirin"/>
</dbReference>
<sequence>MTRHDEQTRPSDSHDAAECISKPVLELSQARTSIVGEALSVRRALPGKPRRMVGAWCFLDHAGPMDYQAGGGLTVGPHPHIGLQTFTWMIEGEVHHHDSLGNHQWIRPGQVNLMTAGRGISHAEVSALDKPGRVHAAQLWIALPDSERHRAPSFQHCPEMPRVEQDGFVFTVLVGEAFGRTAAPEVFTPLVGMDVSSAAAARTSVPLRSDFEHAAMCLEGEADVGGQHIVPGELLYLGTGRDALDISTEDSARVLLIGGEPFGEDILLWWNFVARTQEELIQATEDWNAGRRFGQVTGTDLPHLVAPDISGLHIRAPQG</sequence>
<dbReference type="Pfam" id="PF05726">
    <property type="entry name" value="Pirin_C"/>
    <property type="match status" value="1"/>
</dbReference>
<feature type="binding site" evidence="2">
    <location>
        <position position="122"/>
    </location>
    <ligand>
        <name>Fe cation</name>
        <dbReference type="ChEBI" id="CHEBI:24875"/>
    </ligand>
</feature>
<feature type="binding site" evidence="2">
    <location>
        <position position="124"/>
    </location>
    <ligand>
        <name>Fe cation</name>
        <dbReference type="ChEBI" id="CHEBI:24875"/>
    </ligand>
</feature>
<keyword evidence="7" id="KW-1185">Reference proteome</keyword>
<feature type="binding site" evidence="2">
    <location>
        <position position="80"/>
    </location>
    <ligand>
        <name>Fe cation</name>
        <dbReference type="ChEBI" id="CHEBI:24875"/>
    </ligand>
</feature>
<feature type="domain" description="Pirin C-terminal" evidence="5">
    <location>
        <begin position="193"/>
        <end position="291"/>
    </location>
</feature>
<accession>A0A1N6RZN9</accession>
<dbReference type="OrthoDB" id="9780903at2"/>
<dbReference type="Proteomes" id="UP000241788">
    <property type="component" value="Unassembled WGS sequence"/>
</dbReference>
<evidence type="ECO:0000313" key="7">
    <source>
        <dbReference type="Proteomes" id="UP000241788"/>
    </source>
</evidence>
<evidence type="ECO:0000259" key="4">
    <source>
        <dbReference type="Pfam" id="PF02678"/>
    </source>
</evidence>
<evidence type="ECO:0000256" key="3">
    <source>
        <dbReference type="RuleBase" id="RU003457"/>
    </source>
</evidence>
<dbReference type="CDD" id="cd02247">
    <property type="entry name" value="cupin_pirin_C"/>
    <property type="match status" value="1"/>
</dbReference>
<evidence type="ECO:0000256" key="1">
    <source>
        <dbReference type="ARBA" id="ARBA00008416"/>
    </source>
</evidence>
<dbReference type="SUPFAM" id="SSF51182">
    <property type="entry name" value="RmlC-like cupins"/>
    <property type="match status" value="1"/>
</dbReference>
<evidence type="ECO:0008006" key="8">
    <source>
        <dbReference type="Google" id="ProtNLM"/>
    </source>
</evidence>
<dbReference type="Pfam" id="PF02678">
    <property type="entry name" value="Pirin"/>
    <property type="match status" value="1"/>
</dbReference>
<dbReference type="InterPro" id="IPR014710">
    <property type="entry name" value="RmlC-like_jellyroll"/>
</dbReference>
<dbReference type="STRING" id="1604334.SAMN05421546_1141"/>
<comment type="similarity">
    <text evidence="1 3">Belongs to the pirin family.</text>
</comment>
<comment type="cofactor">
    <cofactor evidence="2">
        <name>Fe cation</name>
        <dbReference type="ChEBI" id="CHEBI:24875"/>
    </cofactor>
    <text evidence="2">Binds 1 Fe cation per subunit.</text>
</comment>
<dbReference type="CDD" id="cd02909">
    <property type="entry name" value="cupin_pirin_N"/>
    <property type="match status" value="1"/>
</dbReference>
<evidence type="ECO:0000256" key="2">
    <source>
        <dbReference type="PIRSR" id="PIRSR006232-1"/>
    </source>
</evidence>
<dbReference type="PANTHER" id="PTHR13903:SF8">
    <property type="entry name" value="PIRIN"/>
    <property type="match status" value="1"/>
</dbReference>
<dbReference type="Gene3D" id="2.60.120.10">
    <property type="entry name" value="Jelly Rolls"/>
    <property type="match status" value="2"/>
</dbReference>
<gene>
    <name evidence="6" type="ORF">SAMN05421546_1141</name>
</gene>
<dbReference type="PANTHER" id="PTHR13903">
    <property type="entry name" value="PIRIN-RELATED"/>
    <property type="match status" value="1"/>
</dbReference>
<dbReference type="EMBL" id="FTLW01000002">
    <property type="protein sequence ID" value="SIQ34324.1"/>
    <property type="molecule type" value="Genomic_DNA"/>
</dbReference>
<dbReference type="InterPro" id="IPR011051">
    <property type="entry name" value="RmlC_Cupin_sf"/>
</dbReference>
<feature type="domain" description="Pirin N-terminal" evidence="4">
    <location>
        <begin position="40"/>
        <end position="141"/>
    </location>
</feature>
<keyword evidence="2" id="KW-0479">Metal-binding</keyword>
<evidence type="ECO:0000313" key="6">
    <source>
        <dbReference type="EMBL" id="SIQ34324.1"/>
    </source>
</evidence>
<name>A0A1N6RZN9_9GAMM</name>
<dbReference type="AlphaFoldDB" id="A0A1N6RZN9"/>
<dbReference type="RefSeq" id="WP_076586114.1">
    <property type="nucleotide sequence ID" value="NZ_FTLW01000002.1"/>
</dbReference>